<reference evidence="3" key="1">
    <citation type="submission" date="2010-03" db="EMBL/GenBank/DDBJ databases">
        <title>Complete sequence of Mobiluncus curtisii ATCC 43063.</title>
        <authorList>
            <person name="Muzny D."/>
            <person name="Qin X."/>
            <person name="Deng J."/>
            <person name="Jiang H."/>
            <person name="Liu Y."/>
            <person name="Qu J."/>
            <person name="Song X.-Z."/>
            <person name="Zhang L."/>
            <person name="Thornton R."/>
            <person name="Coyle M."/>
            <person name="Francisco L."/>
            <person name="Jackson L."/>
            <person name="Javaid M."/>
            <person name="Korchina V."/>
            <person name="Kovar C."/>
            <person name="Mata R."/>
            <person name="Mathew T."/>
            <person name="Ngo R."/>
            <person name="Nguyen L."/>
            <person name="Nguyen N."/>
            <person name="Okwuonu G."/>
            <person name="Ongeri F."/>
            <person name="Pham C."/>
            <person name="Simmons D."/>
            <person name="Wilczek-Boney K."/>
            <person name="Hale W."/>
            <person name="Jakkamsetti A."/>
            <person name="Pham P."/>
            <person name="Ruth R."/>
            <person name="San Lucas F."/>
            <person name="Warren J."/>
            <person name="Zhang J."/>
            <person name="Zhao Z."/>
            <person name="Zhou C."/>
            <person name="Zhu D."/>
            <person name="Lee S."/>
            <person name="Bess C."/>
            <person name="Blankenburg K."/>
            <person name="Forbes L."/>
            <person name="Fu Q."/>
            <person name="Gubbala S."/>
            <person name="Hirani K."/>
            <person name="Jayaseelan J.C."/>
            <person name="Lara F."/>
            <person name="Munidasa M."/>
            <person name="Palculict T."/>
            <person name="Patil S."/>
            <person name="Pu L.-L."/>
            <person name="Saada N."/>
            <person name="Tang L."/>
            <person name="Weissenberger G."/>
            <person name="Zhu Y."/>
            <person name="Hemphill L."/>
            <person name="Shang Y."/>
            <person name="Youmans B."/>
            <person name="Ayvaz T."/>
            <person name="Ross M."/>
            <person name="Santibanez J."/>
            <person name="Aqrawi P."/>
            <person name="Gross S."/>
            <person name="Joshi V."/>
            <person name="Fowler G."/>
            <person name="Nazareth L."/>
            <person name="Reid J."/>
            <person name="Worley K."/>
            <person name="Petrosino J."/>
            <person name="Highlander S."/>
            <person name="Gibbs R."/>
            <person name="Gibbs R."/>
        </authorList>
    </citation>
    <scope>NUCLEOTIDE SEQUENCE [LARGE SCALE GENOMIC DNA]</scope>
    <source>
        <strain evidence="3">ATCC 19194</strain>
    </source>
</reference>
<gene>
    <name evidence="2" type="ORF">HMP0015_0082</name>
</gene>
<dbReference type="InterPro" id="IPR054762">
    <property type="entry name" value="Gp19_RNaseH-like"/>
</dbReference>
<proteinExistence type="predicted"/>
<dbReference type="AlphaFoldDB" id="D4XK40"/>
<comment type="caution">
    <text evidence="2">The sequence shown here is derived from an EMBL/GenBank/DDBJ whole genome shotgun (WGS) entry which is preliminary data.</text>
</comment>
<evidence type="ECO:0000259" key="1">
    <source>
        <dbReference type="Pfam" id="PF22530"/>
    </source>
</evidence>
<evidence type="ECO:0000313" key="3">
    <source>
        <dbReference type="Proteomes" id="UP000003085"/>
    </source>
</evidence>
<sequence>MEDRRKQCNTVNEWDSQYQLHAKPVGEIRLDPDRLVPYNEEVTWHKANGQIQMLLGEKRIVSATLKLDPSSGKTKSDVSAVALVLQDENGKLYWHRSVALTGEIAVTDNNGQIVGGQAYQLADIVEEFKLPNIIVETNGIGGHVPSILRSVFKRRNIHCGVRELHESQNKNKRILATLEAPLLSGYLYAHQSVLQVNGQDSPQVKEMRLFDPSIMNNKDDYIDSLAGAISAEPIRIGSLNHYPKYDNSNNWQASNQYTEMKLDF</sequence>
<dbReference type="EMBL" id="ADMT01000035">
    <property type="protein sequence ID" value="EFF84426.1"/>
    <property type="molecule type" value="Genomic_DNA"/>
</dbReference>
<dbReference type="HOGENOM" id="CLU_1052215_0_0_6"/>
<name>D4XK40_ACIHA</name>
<evidence type="ECO:0000313" key="2">
    <source>
        <dbReference type="EMBL" id="EFF84426.1"/>
    </source>
</evidence>
<accession>D4XK40</accession>
<organism evidence="2 3">
    <name type="scientific">Acinetobacter haemolyticus ATCC 19194</name>
    <dbReference type="NCBI Taxonomy" id="707232"/>
    <lineage>
        <taxon>Bacteria</taxon>
        <taxon>Pseudomonadati</taxon>
        <taxon>Pseudomonadota</taxon>
        <taxon>Gammaproteobacteria</taxon>
        <taxon>Moraxellales</taxon>
        <taxon>Moraxellaceae</taxon>
        <taxon>Acinetobacter</taxon>
    </lineage>
</organism>
<protein>
    <recommendedName>
        <fullName evidence="1">Terminase large subunit ribonuclease H-like domain-containing protein</fullName>
    </recommendedName>
</protein>
<feature type="domain" description="Terminase large subunit ribonuclease H-like" evidence="1">
    <location>
        <begin position="68"/>
        <end position="182"/>
    </location>
</feature>
<dbReference type="Proteomes" id="UP000003085">
    <property type="component" value="Unassembled WGS sequence"/>
</dbReference>
<dbReference type="Pfam" id="PF22530">
    <property type="entry name" value="Terminase-T7_RNaseH-like"/>
    <property type="match status" value="1"/>
</dbReference>